<dbReference type="Gene3D" id="1.10.630.10">
    <property type="entry name" value="Cytochrome P450"/>
    <property type="match status" value="1"/>
</dbReference>
<evidence type="ECO:0000313" key="9">
    <source>
        <dbReference type="EMBL" id="EMI22499.1"/>
    </source>
</evidence>
<dbReference type="Proteomes" id="UP000011991">
    <property type="component" value="Unassembled WGS sequence"/>
</dbReference>
<comment type="caution">
    <text evidence="9">The sequence shown here is derived from an EMBL/GenBank/DDBJ whole genome shotgun (WGS) entry which is preliminary data.</text>
</comment>
<dbReference type="CDD" id="cd11067">
    <property type="entry name" value="CYP152"/>
    <property type="match status" value="1"/>
</dbReference>
<keyword evidence="6 8" id="KW-0408">Iron</keyword>
<dbReference type="RefSeq" id="WP_008691142.1">
    <property type="nucleotide sequence ID" value="NZ_ANOG01000087.1"/>
</dbReference>
<dbReference type="PANTHER" id="PTHR24286:SF24">
    <property type="entry name" value="LANOSTEROL 14-ALPHA DEMETHYLASE"/>
    <property type="match status" value="1"/>
</dbReference>
<organism evidence="9 10">
    <name type="scientific">Rhodopirellula maiorica SM1</name>
    <dbReference type="NCBI Taxonomy" id="1265738"/>
    <lineage>
        <taxon>Bacteria</taxon>
        <taxon>Pseudomonadati</taxon>
        <taxon>Planctomycetota</taxon>
        <taxon>Planctomycetia</taxon>
        <taxon>Pirellulales</taxon>
        <taxon>Pirellulaceae</taxon>
        <taxon>Novipirellula</taxon>
    </lineage>
</organism>
<dbReference type="SUPFAM" id="SSF48264">
    <property type="entry name" value="Cytochrome P450"/>
    <property type="match status" value="1"/>
</dbReference>
<dbReference type="GO" id="GO:0004497">
    <property type="term" value="F:monooxygenase activity"/>
    <property type="evidence" value="ECO:0007669"/>
    <property type="project" value="UniProtKB-KW"/>
</dbReference>
<dbReference type="GO" id="GO:0016705">
    <property type="term" value="F:oxidoreductase activity, acting on paired donors, with incorporation or reduction of molecular oxygen"/>
    <property type="evidence" value="ECO:0007669"/>
    <property type="project" value="InterPro"/>
</dbReference>
<protein>
    <submittedName>
        <fullName evidence="9">Fatty acid beta-hydroxylating cytochrome P450</fullName>
    </submittedName>
</protein>
<dbReference type="GO" id="GO:0005506">
    <property type="term" value="F:iron ion binding"/>
    <property type="evidence" value="ECO:0007669"/>
    <property type="project" value="InterPro"/>
</dbReference>
<dbReference type="AlphaFoldDB" id="M5S8J6"/>
<keyword evidence="3 8" id="KW-0349">Heme</keyword>
<evidence type="ECO:0000313" key="10">
    <source>
        <dbReference type="Proteomes" id="UP000011991"/>
    </source>
</evidence>
<dbReference type="GO" id="GO:0016125">
    <property type="term" value="P:sterol metabolic process"/>
    <property type="evidence" value="ECO:0007669"/>
    <property type="project" value="TreeGrafter"/>
</dbReference>
<accession>M5S8J6</accession>
<name>M5S8J6_9BACT</name>
<dbReference type="PANTHER" id="PTHR24286">
    <property type="entry name" value="CYTOCHROME P450 26"/>
    <property type="match status" value="1"/>
</dbReference>
<evidence type="ECO:0000256" key="5">
    <source>
        <dbReference type="ARBA" id="ARBA00023002"/>
    </source>
</evidence>
<evidence type="ECO:0000256" key="4">
    <source>
        <dbReference type="ARBA" id="ARBA00022723"/>
    </source>
</evidence>
<dbReference type="PRINTS" id="PR00463">
    <property type="entry name" value="EP450I"/>
</dbReference>
<dbReference type="PATRIC" id="fig|1265738.3.peg.566"/>
<comment type="cofactor">
    <cofactor evidence="1 8">
        <name>heme</name>
        <dbReference type="ChEBI" id="CHEBI:30413"/>
    </cofactor>
</comment>
<evidence type="ECO:0000256" key="2">
    <source>
        <dbReference type="ARBA" id="ARBA00010617"/>
    </source>
</evidence>
<dbReference type="GO" id="GO:0020037">
    <property type="term" value="F:heme binding"/>
    <property type="evidence" value="ECO:0007669"/>
    <property type="project" value="InterPro"/>
</dbReference>
<comment type="similarity">
    <text evidence="2">Belongs to the cytochrome P450 family.</text>
</comment>
<evidence type="ECO:0000256" key="3">
    <source>
        <dbReference type="ARBA" id="ARBA00022617"/>
    </source>
</evidence>
<feature type="binding site" description="axial binding residue" evidence="8">
    <location>
        <position position="359"/>
    </location>
    <ligand>
        <name>heme</name>
        <dbReference type="ChEBI" id="CHEBI:30413"/>
    </ligand>
    <ligandPart>
        <name>Fe</name>
        <dbReference type="ChEBI" id="CHEBI:18248"/>
    </ligandPart>
</feature>
<keyword evidence="10" id="KW-1185">Reference proteome</keyword>
<dbReference type="OrthoDB" id="9789468at2"/>
<keyword evidence="4 8" id="KW-0479">Metal-binding</keyword>
<dbReference type="InterPro" id="IPR001128">
    <property type="entry name" value="Cyt_P450"/>
</dbReference>
<evidence type="ECO:0000256" key="1">
    <source>
        <dbReference type="ARBA" id="ARBA00001971"/>
    </source>
</evidence>
<sequence length="428" mass="49322">MTAIVHNGRLDSTLPLLRYGYDFIRHECDRLNSDIFQTRIRFRKTICLRGPEAARLVYDANRFQRSGACPMRIVKTLFGKGGVQGLDDQVHRDRKAMLMSLFSDAKIDQLVKQVHRELDQATQPWESASSIEILVAMHRVLGRAVCSWAAIPVDNENADRLSSDLAQIVDGCGGIGPRYIKSRWARKRANRRAEHWIRQVRRGEYSPDESSALTVIASHRGCNGERHAAVELLNVLRPTVAIARWVMFAVLAMHRFPESADLVRQSSDDAEADRFGEEVRRFFPFFPAIIAKTRHVFSWQDWDFPANTRVLLDIHGSNHDTRFWEEPERFNPDRFKRSIDREFTFIPQGGGDFVNGHRCAGEIVTRRILSECIRWFCKEIEFNVDNRDLHVARNRFPAEPNTPLIITNIRKRDRRSDTAAIQQSRSSA</sequence>
<reference evidence="9 10" key="1">
    <citation type="journal article" date="2013" name="Mar. Genomics">
        <title>Expression of sulfatases in Rhodopirellula baltica and the diversity of sulfatases in the genus Rhodopirellula.</title>
        <authorList>
            <person name="Wegner C.E."/>
            <person name="Richter-Heitmann T."/>
            <person name="Klindworth A."/>
            <person name="Klockow C."/>
            <person name="Richter M."/>
            <person name="Achstetter T."/>
            <person name="Glockner F.O."/>
            <person name="Harder J."/>
        </authorList>
    </citation>
    <scope>NUCLEOTIDE SEQUENCE [LARGE SCALE GENOMIC DNA]</scope>
    <source>
        <strain evidence="9 10">SM1</strain>
    </source>
</reference>
<dbReference type="Pfam" id="PF00067">
    <property type="entry name" value="p450"/>
    <property type="match status" value="1"/>
</dbReference>
<evidence type="ECO:0000256" key="6">
    <source>
        <dbReference type="ARBA" id="ARBA00023004"/>
    </source>
</evidence>
<dbReference type="InterPro" id="IPR036396">
    <property type="entry name" value="Cyt_P450_sf"/>
</dbReference>
<proteinExistence type="inferred from homology"/>
<evidence type="ECO:0000256" key="8">
    <source>
        <dbReference type="PIRSR" id="PIRSR602401-1"/>
    </source>
</evidence>
<keyword evidence="5" id="KW-0560">Oxidoreductase</keyword>
<evidence type="ECO:0000256" key="7">
    <source>
        <dbReference type="ARBA" id="ARBA00023033"/>
    </source>
</evidence>
<dbReference type="InterPro" id="IPR002401">
    <property type="entry name" value="Cyt_P450_E_grp-I"/>
</dbReference>
<dbReference type="EMBL" id="ANOG01000087">
    <property type="protein sequence ID" value="EMI22499.1"/>
    <property type="molecule type" value="Genomic_DNA"/>
</dbReference>
<keyword evidence="7" id="KW-0503">Monooxygenase</keyword>
<gene>
    <name evidence="9" type="ORF">RMSM_00562</name>
</gene>